<protein>
    <recommendedName>
        <fullName evidence="9">Peptidase S54 rhomboid domain-containing protein</fullName>
    </recommendedName>
</protein>
<evidence type="ECO:0000256" key="5">
    <source>
        <dbReference type="ARBA" id="ARBA00022989"/>
    </source>
</evidence>
<dbReference type="Gene3D" id="1.20.1540.10">
    <property type="entry name" value="Rhomboid-like"/>
    <property type="match status" value="1"/>
</dbReference>
<evidence type="ECO:0000313" key="11">
    <source>
        <dbReference type="Proteomes" id="UP000777482"/>
    </source>
</evidence>
<keyword evidence="11" id="KW-1185">Reference proteome</keyword>
<dbReference type="GO" id="GO:0016020">
    <property type="term" value="C:membrane"/>
    <property type="evidence" value="ECO:0007669"/>
    <property type="project" value="UniProtKB-SubCell"/>
</dbReference>
<keyword evidence="4" id="KW-0378">Hydrolase</keyword>
<name>A0A9P7B9A2_RHOMI</name>
<keyword evidence="3 8" id="KW-0812">Transmembrane</keyword>
<feature type="domain" description="Peptidase S54 rhomboid" evidence="9">
    <location>
        <begin position="178"/>
        <end position="348"/>
    </location>
</feature>
<evidence type="ECO:0000313" key="10">
    <source>
        <dbReference type="EMBL" id="KAG0667222.1"/>
    </source>
</evidence>
<feature type="transmembrane region" description="Helical" evidence="8">
    <location>
        <begin position="334"/>
        <end position="354"/>
    </location>
</feature>
<reference evidence="10 11" key="1">
    <citation type="submission" date="2020-11" db="EMBL/GenBank/DDBJ databases">
        <title>Kefir isolates.</title>
        <authorList>
            <person name="Marcisauskas S."/>
            <person name="Kim Y."/>
            <person name="Blasche S."/>
        </authorList>
    </citation>
    <scope>NUCLEOTIDE SEQUENCE [LARGE SCALE GENOMIC DNA]</scope>
    <source>
        <strain evidence="10 11">KR</strain>
    </source>
</reference>
<organism evidence="10 11">
    <name type="scientific">Rhodotorula mucilaginosa</name>
    <name type="common">Yeast</name>
    <name type="synonym">Rhodotorula rubra</name>
    <dbReference type="NCBI Taxonomy" id="5537"/>
    <lineage>
        <taxon>Eukaryota</taxon>
        <taxon>Fungi</taxon>
        <taxon>Dikarya</taxon>
        <taxon>Basidiomycota</taxon>
        <taxon>Pucciniomycotina</taxon>
        <taxon>Microbotryomycetes</taxon>
        <taxon>Sporidiobolales</taxon>
        <taxon>Sporidiobolaceae</taxon>
        <taxon>Rhodotorula</taxon>
    </lineage>
</organism>
<evidence type="ECO:0000259" key="9">
    <source>
        <dbReference type="Pfam" id="PF01694"/>
    </source>
</evidence>
<keyword evidence="5 8" id="KW-1133">Transmembrane helix</keyword>
<feature type="compositionally biased region" description="Polar residues" evidence="7">
    <location>
        <begin position="15"/>
        <end position="25"/>
    </location>
</feature>
<keyword evidence="6 8" id="KW-0472">Membrane</keyword>
<dbReference type="GO" id="GO:0006465">
    <property type="term" value="P:signal peptide processing"/>
    <property type="evidence" value="ECO:0007669"/>
    <property type="project" value="TreeGrafter"/>
</dbReference>
<feature type="transmembrane region" description="Helical" evidence="8">
    <location>
        <begin position="195"/>
        <end position="216"/>
    </location>
</feature>
<dbReference type="PANTHER" id="PTHR43731:SF14">
    <property type="entry name" value="PRESENILIN-ASSOCIATED RHOMBOID-LIKE PROTEIN, MITOCHONDRIAL"/>
    <property type="match status" value="1"/>
</dbReference>
<dbReference type="EMBL" id="PUHQ01000002">
    <property type="protein sequence ID" value="KAG0667222.1"/>
    <property type="molecule type" value="Genomic_DNA"/>
</dbReference>
<dbReference type="InterPro" id="IPR022764">
    <property type="entry name" value="Peptidase_S54_rhomboid_dom"/>
</dbReference>
<sequence>MFRATARRSLPRWSLPQSPATSSSPLPFPASRTVPPAAQPISFRATRQVGFTAATVVVAIGAGAWYTNQDTLERTSSSSSSLFSSWSRTLSGAPGTGLQPSLARQRWEETYARASEWVARVPGNRLAIILAENWVEMSEAKRTSAGLIASFVGIWLAWRLPAKLGIGQWLAHQPLSGKAITLLTSTFSHRTLTHLGFNSIALFSFSGATFAALSHADSDLLPRSTSRYEFLTLFATAGVVSALASHLWFSRVIAGGLLKRGLTTREVRSAVLPSLGASGAVYALVSLTALSFPSTSVSLIFLPFFPIPIGLATSALVAVDVIGLVRGWRMFDHAAHLAGAAMGAGWYFAGHAVFEQVRKWMWDGQKQRIEEERGRRRDRGVGGWVSI</sequence>
<accession>A0A9P7B9A2</accession>
<dbReference type="OrthoDB" id="10260614at2759"/>
<dbReference type="AlphaFoldDB" id="A0A9P7B9A2"/>
<dbReference type="InterPro" id="IPR035952">
    <property type="entry name" value="Rhomboid-like_sf"/>
</dbReference>
<feature type="transmembrane region" description="Helical" evidence="8">
    <location>
        <begin position="228"/>
        <end position="249"/>
    </location>
</feature>
<evidence type="ECO:0000256" key="7">
    <source>
        <dbReference type="SAM" id="MobiDB-lite"/>
    </source>
</evidence>
<dbReference type="SUPFAM" id="SSF144091">
    <property type="entry name" value="Rhomboid-like"/>
    <property type="match status" value="1"/>
</dbReference>
<dbReference type="Pfam" id="PF01694">
    <property type="entry name" value="Rhomboid"/>
    <property type="match status" value="1"/>
</dbReference>
<comment type="similarity">
    <text evidence="2">Belongs to the peptidase S54 family.</text>
</comment>
<comment type="caution">
    <text evidence="10">The sequence shown here is derived from an EMBL/GenBank/DDBJ whole genome shotgun (WGS) entry which is preliminary data.</text>
</comment>
<evidence type="ECO:0000256" key="2">
    <source>
        <dbReference type="ARBA" id="ARBA00009045"/>
    </source>
</evidence>
<evidence type="ECO:0000256" key="6">
    <source>
        <dbReference type="ARBA" id="ARBA00023136"/>
    </source>
</evidence>
<feature type="compositionally biased region" description="Basic residues" evidence="7">
    <location>
        <begin position="1"/>
        <end position="10"/>
    </location>
</feature>
<evidence type="ECO:0000256" key="1">
    <source>
        <dbReference type="ARBA" id="ARBA00004141"/>
    </source>
</evidence>
<feature type="region of interest" description="Disordered" evidence="7">
    <location>
        <begin position="1"/>
        <end position="31"/>
    </location>
</feature>
<dbReference type="GO" id="GO:0004252">
    <property type="term" value="F:serine-type endopeptidase activity"/>
    <property type="evidence" value="ECO:0007669"/>
    <property type="project" value="InterPro"/>
</dbReference>
<dbReference type="Proteomes" id="UP000777482">
    <property type="component" value="Unassembled WGS sequence"/>
</dbReference>
<gene>
    <name evidence="10" type="ORF">C6P46_002634</name>
</gene>
<proteinExistence type="inferred from homology"/>
<feature type="transmembrane region" description="Helical" evidence="8">
    <location>
        <begin position="298"/>
        <end position="322"/>
    </location>
</feature>
<feature type="transmembrane region" description="Helical" evidence="8">
    <location>
        <begin position="270"/>
        <end position="292"/>
    </location>
</feature>
<dbReference type="InterPro" id="IPR050925">
    <property type="entry name" value="Rhomboid_protease_S54"/>
</dbReference>
<evidence type="ECO:0000256" key="8">
    <source>
        <dbReference type="SAM" id="Phobius"/>
    </source>
</evidence>
<comment type="subcellular location">
    <subcellularLocation>
        <location evidence="1">Membrane</location>
        <topology evidence="1">Multi-pass membrane protein</topology>
    </subcellularLocation>
</comment>
<evidence type="ECO:0000256" key="3">
    <source>
        <dbReference type="ARBA" id="ARBA00022692"/>
    </source>
</evidence>
<dbReference type="PANTHER" id="PTHR43731">
    <property type="entry name" value="RHOMBOID PROTEASE"/>
    <property type="match status" value="1"/>
</dbReference>
<evidence type="ECO:0000256" key="4">
    <source>
        <dbReference type="ARBA" id="ARBA00022801"/>
    </source>
</evidence>